<dbReference type="InterPro" id="IPR032675">
    <property type="entry name" value="LRR_dom_sf"/>
</dbReference>
<accession>A0A0C3M7Q3</accession>
<organism evidence="1 2">
    <name type="scientific">Tulasnella calospora MUT 4182</name>
    <dbReference type="NCBI Taxonomy" id="1051891"/>
    <lineage>
        <taxon>Eukaryota</taxon>
        <taxon>Fungi</taxon>
        <taxon>Dikarya</taxon>
        <taxon>Basidiomycota</taxon>
        <taxon>Agaricomycotina</taxon>
        <taxon>Agaricomycetes</taxon>
        <taxon>Cantharellales</taxon>
        <taxon>Tulasnellaceae</taxon>
        <taxon>Tulasnella</taxon>
    </lineage>
</organism>
<gene>
    <name evidence="1" type="ORF">M407DRAFT_21142</name>
</gene>
<name>A0A0C3M7Q3_9AGAM</name>
<keyword evidence="2" id="KW-1185">Reference proteome</keyword>
<dbReference type="AlphaFoldDB" id="A0A0C3M7Q3"/>
<dbReference type="Proteomes" id="UP000054248">
    <property type="component" value="Unassembled WGS sequence"/>
</dbReference>
<reference evidence="2" key="2">
    <citation type="submission" date="2015-01" db="EMBL/GenBank/DDBJ databases">
        <title>Evolutionary Origins and Diversification of the Mycorrhizal Mutualists.</title>
        <authorList>
            <consortium name="DOE Joint Genome Institute"/>
            <consortium name="Mycorrhizal Genomics Consortium"/>
            <person name="Kohler A."/>
            <person name="Kuo A."/>
            <person name="Nagy L.G."/>
            <person name="Floudas D."/>
            <person name="Copeland A."/>
            <person name="Barry K.W."/>
            <person name="Cichocki N."/>
            <person name="Veneault-Fourrey C."/>
            <person name="LaButti K."/>
            <person name="Lindquist E.A."/>
            <person name="Lipzen A."/>
            <person name="Lundell T."/>
            <person name="Morin E."/>
            <person name="Murat C."/>
            <person name="Riley R."/>
            <person name="Ohm R."/>
            <person name="Sun H."/>
            <person name="Tunlid A."/>
            <person name="Henrissat B."/>
            <person name="Grigoriev I.V."/>
            <person name="Hibbett D.S."/>
            <person name="Martin F."/>
        </authorList>
    </citation>
    <scope>NUCLEOTIDE SEQUENCE [LARGE SCALE GENOMIC DNA]</scope>
    <source>
        <strain evidence="2">MUT 4182</strain>
    </source>
</reference>
<dbReference type="OrthoDB" id="3365698at2759"/>
<dbReference type="STRING" id="1051891.A0A0C3M7Q3"/>
<protein>
    <recommendedName>
        <fullName evidence="3">F-box domain-containing protein</fullName>
    </recommendedName>
</protein>
<dbReference type="SUPFAM" id="SSF52047">
    <property type="entry name" value="RNI-like"/>
    <property type="match status" value="1"/>
</dbReference>
<dbReference type="Gene3D" id="3.80.10.10">
    <property type="entry name" value="Ribonuclease Inhibitor"/>
    <property type="match status" value="1"/>
</dbReference>
<evidence type="ECO:0000313" key="1">
    <source>
        <dbReference type="EMBL" id="KIO29717.1"/>
    </source>
</evidence>
<evidence type="ECO:0000313" key="2">
    <source>
        <dbReference type="Proteomes" id="UP000054248"/>
    </source>
</evidence>
<evidence type="ECO:0008006" key="3">
    <source>
        <dbReference type="Google" id="ProtNLM"/>
    </source>
</evidence>
<sequence>MSPINSLPFDVFQIIITSCWKEKGESFALVASHVCRVWRRHVLDMPLLWNRLEFATGTPQWDKLEVKLERSSQAPLDIVVKEEVFLKSGMPHLRRIMRMIVPHIERWRSLRMVDVPHKIRRVLLNQLRGRSVPRLHQIEVVQGKKYDRTWGCRIKSTSRRWDARKVFDGVLHLRHLEWTNPEAEYRLLPPFRNLLTLKLGPGTLNIEAKQLIQLVFRILSASPALQVLSLSHGPDSDYDSDTETEDVEHFLQPPVTHSSLQLLHVVATTSVRGVILRSLVLPKLQSLGQPIHDAEIDTLCCKTLAQSNSSHGLRGVVIAGPGDDPTLNSHLPSAIMTFQDLVVVVFRLIDFGGNNKWLPDFGNCCPHLKSLNLLYCTGYTAKAIQTIVEMRMKREEIASLGELRMYPTYGQWNVTASGEEVAWFSQVLEFNSGGVWYEISRYDS</sequence>
<proteinExistence type="predicted"/>
<dbReference type="HOGENOM" id="CLU_055177_0_0_1"/>
<reference evidence="1 2" key="1">
    <citation type="submission" date="2014-04" db="EMBL/GenBank/DDBJ databases">
        <authorList>
            <consortium name="DOE Joint Genome Institute"/>
            <person name="Kuo A."/>
            <person name="Girlanda M."/>
            <person name="Perotto S."/>
            <person name="Kohler A."/>
            <person name="Nagy L.G."/>
            <person name="Floudas D."/>
            <person name="Copeland A."/>
            <person name="Barry K.W."/>
            <person name="Cichocki N."/>
            <person name="Veneault-Fourrey C."/>
            <person name="LaButti K."/>
            <person name="Lindquist E.A."/>
            <person name="Lipzen A."/>
            <person name="Lundell T."/>
            <person name="Morin E."/>
            <person name="Murat C."/>
            <person name="Sun H."/>
            <person name="Tunlid A."/>
            <person name="Henrissat B."/>
            <person name="Grigoriev I.V."/>
            <person name="Hibbett D.S."/>
            <person name="Martin F."/>
            <person name="Nordberg H.P."/>
            <person name="Cantor M.N."/>
            <person name="Hua S.X."/>
        </authorList>
    </citation>
    <scope>NUCLEOTIDE SEQUENCE [LARGE SCALE GENOMIC DNA]</scope>
    <source>
        <strain evidence="1 2">MUT 4182</strain>
    </source>
</reference>
<dbReference type="EMBL" id="KN822979">
    <property type="protein sequence ID" value="KIO29717.1"/>
    <property type="molecule type" value="Genomic_DNA"/>
</dbReference>